<feature type="region of interest" description="Disordered" evidence="1">
    <location>
        <begin position="775"/>
        <end position="794"/>
    </location>
</feature>
<feature type="region of interest" description="Disordered" evidence="1">
    <location>
        <begin position="686"/>
        <end position="735"/>
    </location>
</feature>
<name>A0AA38WLE1_9ASTR</name>
<evidence type="ECO:0000256" key="1">
    <source>
        <dbReference type="SAM" id="MobiDB-lite"/>
    </source>
</evidence>
<dbReference type="AlphaFoldDB" id="A0AA38WLE1"/>
<accession>A0AA38WLE1</accession>
<reference evidence="2" key="1">
    <citation type="submission" date="2023-03" db="EMBL/GenBank/DDBJ databases">
        <title>Chromosome-scale reference genome and RAD-based genetic map of yellow starthistle (Centaurea solstitialis) reveal putative structural variation and QTLs associated with invader traits.</title>
        <authorList>
            <person name="Reatini B."/>
            <person name="Cang F.A."/>
            <person name="Jiang Q."/>
            <person name="Mckibben M.T.W."/>
            <person name="Barker M.S."/>
            <person name="Rieseberg L.H."/>
            <person name="Dlugosch K.M."/>
        </authorList>
    </citation>
    <scope>NUCLEOTIDE SEQUENCE</scope>
    <source>
        <strain evidence="2">CAN-66</strain>
        <tissue evidence="2">Leaf</tissue>
    </source>
</reference>
<feature type="compositionally biased region" description="Basic and acidic residues" evidence="1">
    <location>
        <begin position="715"/>
        <end position="726"/>
    </location>
</feature>
<dbReference type="PANTHER" id="PTHR37722">
    <property type="entry name" value="OS01G0167700 PROTEIN"/>
    <property type="match status" value="1"/>
</dbReference>
<feature type="non-terminal residue" evidence="2">
    <location>
        <position position="794"/>
    </location>
</feature>
<feature type="region of interest" description="Disordered" evidence="1">
    <location>
        <begin position="55"/>
        <end position="79"/>
    </location>
</feature>
<sequence>MFNFYTEKAFLAAPGILCLCLNEEISSPESQHRRVIILDTSWSSPKSTRQKQYFEQRKRQQQQNSSGLESYYDKKVPRPCHENNRSLDVLSLLNLSTNGQELTSRSLEASGSLKGEHTTQNYQSEHGPNTIQVETKNLSPFEHAEIRKTTISTRYCAQSSGRDSISDILILQRSHLDASERNDDKEPKKMSTDHIDHKLSVIDMLGDDGQNSISRGNLVHEDHVAFSVEGLGRVEMETPVHSPQQPTRNFAYGCAARSKISKGSHSSKNLNCSLEDQFPELDTMAVDASFIELPPYLGELCGNSKPKIMVGKKSLANEVKDFLSNDEFFDIRVEQDRYQWHDKPSFYGDKFLDDNCGLSWKNWSCDLGSNMGNHMRSRKCDKPDFSFEDLHVQKRRGGAREAGSFNISGELSFSSIHFNFRYCGLSTSANVSGSRNTYPTIGNCFEFSEMAHRSAWPSFATEDARDCLSLSSEDSCFNRTVWHERCKNLSFNCSERRKTRGHEADSRSPYSTKKNTFTQDFCTKRLNTWEQESVICSGTWNRISDFSTPGDDWLYGERCNVDDVKLGYASRNASSTQKASPFGCKRWTEDPFESGFNPKVYVDDKLSASRSEHDAFSDNLISVKVVSKQVSSGHSSAIHPDINVECGHQESFDGLFKEVKGSATIQLSVSSGENKSVTVPSVSSMLHQHEENHRQSNYSSPTNGRSINFLGSEDNQSHFEESKVKTPEISPGPNAVLSPVCSEGGSSSVEMPLKLEDRDGLEEKVPVVQVRHKLALTPPLPKRSSVERNGASGQ</sequence>
<proteinExistence type="predicted"/>
<evidence type="ECO:0000313" key="2">
    <source>
        <dbReference type="EMBL" id="KAJ9565117.1"/>
    </source>
</evidence>
<feature type="compositionally biased region" description="Polar residues" evidence="1">
    <location>
        <begin position="118"/>
        <end position="129"/>
    </location>
</feature>
<feature type="region of interest" description="Disordered" evidence="1">
    <location>
        <begin position="104"/>
        <end position="129"/>
    </location>
</feature>
<dbReference type="EMBL" id="JARYMX010000001">
    <property type="protein sequence ID" value="KAJ9565117.1"/>
    <property type="molecule type" value="Genomic_DNA"/>
</dbReference>
<organism evidence="2 3">
    <name type="scientific">Centaurea solstitialis</name>
    <name type="common">yellow star-thistle</name>
    <dbReference type="NCBI Taxonomy" id="347529"/>
    <lineage>
        <taxon>Eukaryota</taxon>
        <taxon>Viridiplantae</taxon>
        <taxon>Streptophyta</taxon>
        <taxon>Embryophyta</taxon>
        <taxon>Tracheophyta</taxon>
        <taxon>Spermatophyta</taxon>
        <taxon>Magnoliopsida</taxon>
        <taxon>eudicotyledons</taxon>
        <taxon>Gunneridae</taxon>
        <taxon>Pentapetalae</taxon>
        <taxon>asterids</taxon>
        <taxon>campanulids</taxon>
        <taxon>Asterales</taxon>
        <taxon>Asteraceae</taxon>
        <taxon>Carduoideae</taxon>
        <taxon>Cardueae</taxon>
        <taxon>Centaureinae</taxon>
        <taxon>Centaurea</taxon>
    </lineage>
</organism>
<dbReference type="Proteomes" id="UP001172457">
    <property type="component" value="Chromosome 1"/>
</dbReference>
<feature type="compositionally biased region" description="Polar residues" evidence="1">
    <location>
        <begin position="695"/>
        <end position="706"/>
    </location>
</feature>
<comment type="caution">
    <text evidence="2">The sequence shown here is derived from an EMBL/GenBank/DDBJ whole genome shotgun (WGS) entry which is preliminary data.</text>
</comment>
<dbReference type="PANTHER" id="PTHR37722:SF2">
    <property type="entry name" value="OS01G0167700 PROTEIN"/>
    <property type="match status" value="1"/>
</dbReference>
<gene>
    <name evidence="2" type="ORF">OSB04_001083</name>
</gene>
<protein>
    <submittedName>
        <fullName evidence="2">Uncharacterized protein</fullName>
    </submittedName>
</protein>
<evidence type="ECO:0000313" key="3">
    <source>
        <dbReference type="Proteomes" id="UP001172457"/>
    </source>
</evidence>
<keyword evidence="3" id="KW-1185">Reference proteome</keyword>